<reference evidence="1" key="1">
    <citation type="submission" date="2025-08" db="UniProtKB">
        <authorList>
            <consortium name="Ensembl"/>
        </authorList>
    </citation>
    <scope>IDENTIFICATION</scope>
</reference>
<dbReference type="Proteomes" id="UP000265020">
    <property type="component" value="Unassembled WGS sequence"/>
</dbReference>
<dbReference type="GeneTree" id="ENSGT00940000179900"/>
<dbReference type="OMA" id="IRANRFM"/>
<dbReference type="PANTHER" id="PTHR31635:SF196">
    <property type="entry name" value="REVERSE TRANSCRIPTASE DOMAIN-CONTAINING PROTEIN-RELATED"/>
    <property type="match status" value="1"/>
</dbReference>
<sequence length="122" mass="13736">MDNIRANRFMDGITLPNLQDEDRELLNIEISETEVLQAIKSLQNKKTSGPDDSLKIATITLLPIPGKDKQKCDSYRPLSLLNADYKILSKLIALRLEDVIPKIINTDQTGTEQIMCPDCSTY</sequence>
<evidence type="ECO:0000313" key="2">
    <source>
        <dbReference type="Proteomes" id="UP000265020"/>
    </source>
</evidence>
<dbReference type="STRING" id="28743.ENSCVAP00000004640"/>
<protein>
    <submittedName>
        <fullName evidence="1">Uncharacterized protein</fullName>
    </submittedName>
</protein>
<reference evidence="1" key="2">
    <citation type="submission" date="2025-09" db="UniProtKB">
        <authorList>
            <consortium name="Ensembl"/>
        </authorList>
    </citation>
    <scope>IDENTIFICATION</scope>
</reference>
<dbReference type="AlphaFoldDB" id="A0A3Q2FJM3"/>
<dbReference type="PANTHER" id="PTHR31635">
    <property type="entry name" value="REVERSE TRANSCRIPTASE DOMAIN-CONTAINING PROTEIN-RELATED"/>
    <property type="match status" value="1"/>
</dbReference>
<accession>A0A3Q2FJM3</accession>
<evidence type="ECO:0000313" key="1">
    <source>
        <dbReference type="Ensembl" id="ENSCVAP00000004640.1"/>
    </source>
</evidence>
<dbReference type="Ensembl" id="ENSCVAT00000008017.1">
    <property type="protein sequence ID" value="ENSCVAP00000004640.1"/>
    <property type="gene ID" value="ENSCVAG00000005950.1"/>
</dbReference>
<name>A0A3Q2FJM3_CYPVA</name>
<keyword evidence="2" id="KW-1185">Reference proteome</keyword>
<proteinExistence type="predicted"/>
<organism evidence="1 2">
    <name type="scientific">Cyprinodon variegatus</name>
    <name type="common">Sheepshead minnow</name>
    <dbReference type="NCBI Taxonomy" id="28743"/>
    <lineage>
        <taxon>Eukaryota</taxon>
        <taxon>Metazoa</taxon>
        <taxon>Chordata</taxon>
        <taxon>Craniata</taxon>
        <taxon>Vertebrata</taxon>
        <taxon>Euteleostomi</taxon>
        <taxon>Actinopterygii</taxon>
        <taxon>Neopterygii</taxon>
        <taxon>Teleostei</taxon>
        <taxon>Neoteleostei</taxon>
        <taxon>Acanthomorphata</taxon>
        <taxon>Ovalentaria</taxon>
        <taxon>Atherinomorphae</taxon>
        <taxon>Cyprinodontiformes</taxon>
        <taxon>Cyprinodontidae</taxon>
        <taxon>Cyprinodon</taxon>
    </lineage>
</organism>